<dbReference type="InterPro" id="IPR019108">
    <property type="entry name" value="Caa3_assmbl_CtaG-rel"/>
</dbReference>
<keyword evidence="2" id="KW-1003">Cell membrane</keyword>
<feature type="transmembrane region" description="Helical" evidence="6">
    <location>
        <begin position="99"/>
        <end position="119"/>
    </location>
</feature>
<feature type="transmembrane region" description="Helical" evidence="6">
    <location>
        <begin position="262"/>
        <end position="284"/>
    </location>
</feature>
<evidence type="ECO:0000256" key="3">
    <source>
        <dbReference type="ARBA" id="ARBA00022692"/>
    </source>
</evidence>
<feature type="transmembrane region" description="Helical" evidence="6">
    <location>
        <begin position="26"/>
        <end position="47"/>
    </location>
</feature>
<proteinExistence type="predicted"/>
<dbReference type="RefSeq" id="WP_106230657.1">
    <property type="nucleotide sequence ID" value="NZ_PVTM01000006.1"/>
</dbReference>
<dbReference type="GO" id="GO:0005886">
    <property type="term" value="C:plasma membrane"/>
    <property type="evidence" value="ECO:0007669"/>
    <property type="project" value="UniProtKB-SubCell"/>
</dbReference>
<keyword evidence="3 6" id="KW-0812">Transmembrane</keyword>
<keyword evidence="8" id="KW-1185">Reference proteome</keyword>
<comment type="caution">
    <text evidence="7">The sequence shown here is derived from an EMBL/GenBank/DDBJ whole genome shotgun (WGS) entry which is preliminary data.</text>
</comment>
<name>A0A2T0VN54_9GAMM</name>
<reference evidence="7 8" key="1">
    <citation type="submission" date="2018-03" db="EMBL/GenBank/DDBJ databases">
        <title>Comparative analysis of microorganisms from saline springs in Andes Mountain Range, Colombia.</title>
        <authorList>
            <person name="Rubin E."/>
        </authorList>
    </citation>
    <scope>NUCLEOTIDE SEQUENCE [LARGE SCALE GENOMIC DNA]</scope>
    <source>
        <strain evidence="7 8">USBA 854</strain>
    </source>
</reference>
<keyword evidence="4 6" id="KW-1133">Transmembrane helix</keyword>
<evidence type="ECO:0000256" key="2">
    <source>
        <dbReference type="ARBA" id="ARBA00022475"/>
    </source>
</evidence>
<dbReference type="Proteomes" id="UP000239896">
    <property type="component" value="Unassembled WGS sequence"/>
</dbReference>
<protein>
    <submittedName>
        <fullName evidence="7">Putative membrane protein</fullName>
    </submittedName>
</protein>
<keyword evidence="5 6" id="KW-0472">Membrane</keyword>
<feature type="transmembrane region" description="Helical" evidence="6">
    <location>
        <begin position="59"/>
        <end position="79"/>
    </location>
</feature>
<evidence type="ECO:0000256" key="5">
    <source>
        <dbReference type="ARBA" id="ARBA00023136"/>
    </source>
</evidence>
<dbReference type="EMBL" id="PVTM01000006">
    <property type="protein sequence ID" value="PRY71764.1"/>
    <property type="molecule type" value="Genomic_DNA"/>
</dbReference>
<gene>
    <name evidence="7" type="ORF">BCL64_106143</name>
</gene>
<dbReference type="AlphaFoldDB" id="A0A2T0VN54"/>
<evidence type="ECO:0000256" key="4">
    <source>
        <dbReference type="ARBA" id="ARBA00022989"/>
    </source>
</evidence>
<accession>A0A2T0VN54</accession>
<feature type="transmembrane region" description="Helical" evidence="6">
    <location>
        <begin position="150"/>
        <end position="166"/>
    </location>
</feature>
<feature type="transmembrane region" description="Helical" evidence="6">
    <location>
        <begin position="178"/>
        <end position="198"/>
    </location>
</feature>
<evidence type="ECO:0000256" key="6">
    <source>
        <dbReference type="SAM" id="Phobius"/>
    </source>
</evidence>
<evidence type="ECO:0000313" key="8">
    <source>
        <dbReference type="Proteomes" id="UP000239896"/>
    </source>
</evidence>
<organism evidence="7 8">
    <name type="scientific">Halomonas ventosae</name>
    <dbReference type="NCBI Taxonomy" id="229007"/>
    <lineage>
        <taxon>Bacteria</taxon>
        <taxon>Pseudomonadati</taxon>
        <taxon>Pseudomonadota</taxon>
        <taxon>Gammaproteobacteria</taxon>
        <taxon>Oceanospirillales</taxon>
        <taxon>Halomonadaceae</taxon>
        <taxon>Halomonas</taxon>
    </lineage>
</organism>
<evidence type="ECO:0000313" key="7">
    <source>
        <dbReference type="EMBL" id="PRY71764.1"/>
    </source>
</evidence>
<evidence type="ECO:0000256" key="1">
    <source>
        <dbReference type="ARBA" id="ARBA00004651"/>
    </source>
</evidence>
<dbReference type="Pfam" id="PF09678">
    <property type="entry name" value="Caa3_CtaG"/>
    <property type="match status" value="1"/>
</dbReference>
<sequence length="300" mass="33868">MAPNVTGARLFWESRTIDFDDALSYLLPWELSLTWSAACLLAILLYLRGLRQRRLRGDATGVGRSVAYLLGVATLYGVTQTHYDYLAQYMFFTHRAQHLVLHHAGPFLIALAAPLPVLADGLPARIRHFPGKELAVELLSPLYRLLQHPLIAPVLFVGLIYFWLIPEVHFDAMLSADLYQVMNWSMALDGLLFWWLIFDRRTPQQGGLGYGKRIAILLAVIPPQILLGAYIAFSREVIFDVYEVCGRAWPLDPLDDQRLGGLITWVPATMMSAIGVLIILSFLFRDARNEDLARADHPAR</sequence>
<comment type="subcellular location">
    <subcellularLocation>
        <location evidence="1">Cell membrane</location>
        <topology evidence="1">Multi-pass membrane protein</topology>
    </subcellularLocation>
</comment>
<feature type="transmembrane region" description="Helical" evidence="6">
    <location>
        <begin position="210"/>
        <end position="233"/>
    </location>
</feature>